<feature type="compositionally biased region" description="Low complexity" evidence="2">
    <location>
        <begin position="421"/>
        <end position="431"/>
    </location>
</feature>
<feature type="region of interest" description="Disordered" evidence="2">
    <location>
        <begin position="247"/>
        <end position="495"/>
    </location>
</feature>
<feature type="compositionally biased region" description="Low complexity" evidence="2">
    <location>
        <begin position="382"/>
        <end position="398"/>
    </location>
</feature>
<keyword evidence="1" id="KW-0175">Coiled coil</keyword>
<feature type="coiled-coil region" evidence="1">
    <location>
        <begin position="141"/>
        <end position="175"/>
    </location>
</feature>
<sequence>MRTDDEPERQVMGPPSITSSSSQRRPPKKKAATPKASVKDSGRHVGMSLFRRRQNNNSDDEYEVHRDPCFSSLPDLSLVVDTDLSITEINARAIEQIKRVKLVCAKSKNLKGTMIKEVNQATSNLENLINKTLTTTADDEIRRLRADNKRMKSELEHLSNELKAIKRDMAKKAVNPNPNTINIPKRGQKKAPQTIAQEITRENDMEVDDSSLRASVVDEIKNAVIETIAVYMNARFEGIEERLLLPQTRRPPLSSDTRNADSQLPSKPSQAGSSGNGSKQMGSTAPKKAVLTDGNKKGPMPRTGPSSTGQERVGPIKQQQQAPSNNKKGRGKGKRKTNKPAPPPTLAPLNASPKITDPPVRETEEVTEERSWSMVVKKGEQQQEGESSSQSQTGDDSQVFTKPANPNTAEVPPKEQRRRNSNTMRRSSSSSLEHTEGDTKEPRKRSPIGRVTRSTSRARMEAGTAANKEAESPARKHLSQLPRLEGGSTPSVNSLGRVIDPLHVSQGLMYNTSSIGSNAASLHSNEDKGSSSSITKETPVLLGKRVREEDSDSSAKSGDSQATLAKHSSKRQATDSDHRASASSLFVAPTKTPINLFGGRGLRYRLPGRTSSPGSSPC</sequence>
<feature type="compositionally biased region" description="Polar residues" evidence="2">
    <location>
        <begin position="254"/>
        <end position="283"/>
    </location>
</feature>
<feature type="region of interest" description="Disordered" evidence="2">
    <location>
        <begin position="514"/>
        <end position="618"/>
    </location>
</feature>
<dbReference type="OrthoDB" id="7492418at2759"/>
<evidence type="ECO:0000256" key="2">
    <source>
        <dbReference type="SAM" id="MobiDB-lite"/>
    </source>
</evidence>
<evidence type="ECO:0000313" key="3">
    <source>
        <dbReference type="EMBL" id="CAG9790204.1"/>
    </source>
</evidence>
<feature type="compositionally biased region" description="Basic and acidic residues" evidence="2">
    <location>
        <begin position="359"/>
        <end position="381"/>
    </location>
</feature>
<gene>
    <name evidence="3" type="ORF">DIATSA_LOCUS7873</name>
</gene>
<evidence type="ECO:0000313" key="4">
    <source>
        <dbReference type="Proteomes" id="UP001153714"/>
    </source>
</evidence>
<organism evidence="3 4">
    <name type="scientific">Diatraea saccharalis</name>
    <name type="common">sugarcane borer</name>
    <dbReference type="NCBI Taxonomy" id="40085"/>
    <lineage>
        <taxon>Eukaryota</taxon>
        <taxon>Metazoa</taxon>
        <taxon>Ecdysozoa</taxon>
        <taxon>Arthropoda</taxon>
        <taxon>Hexapoda</taxon>
        <taxon>Insecta</taxon>
        <taxon>Pterygota</taxon>
        <taxon>Neoptera</taxon>
        <taxon>Endopterygota</taxon>
        <taxon>Lepidoptera</taxon>
        <taxon>Glossata</taxon>
        <taxon>Ditrysia</taxon>
        <taxon>Pyraloidea</taxon>
        <taxon>Crambidae</taxon>
        <taxon>Crambinae</taxon>
        <taxon>Diatraea</taxon>
    </lineage>
</organism>
<accession>A0A9N9R669</accession>
<dbReference type="EMBL" id="OU893352">
    <property type="protein sequence ID" value="CAG9790204.1"/>
    <property type="molecule type" value="Genomic_DNA"/>
</dbReference>
<feature type="compositionally biased region" description="Basic residues" evidence="2">
    <location>
        <begin position="327"/>
        <end position="338"/>
    </location>
</feature>
<reference evidence="3" key="1">
    <citation type="submission" date="2021-12" db="EMBL/GenBank/DDBJ databases">
        <authorList>
            <person name="King R."/>
        </authorList>
    </citation>
    <scope>NUCLEOTIDE SEQUENCE</scope>
</reference>
<keyword evidence="4" id="KW-1185">Reference proteome</keyword>
<dbReference type="AlphaFoldDB" id="A0A9N9R669"/>
<name>A0A9N9R669_9NEOP</name>
<feature type="region of interest" description="Disordered" evidence="2">
    <location>
        <begin position="1"/>
        <end position="63"/>
    </location>
</feature>
<evidence type="ECO:0000256" key="1">
    <source>
        <dbReference type="SAM" id="Coils"/>
    </source>
</evidence>
<dbReference type="Proteomes" id="UP001153714">
    <property type="component" value="Chromosome 21"/>
</dbReference>
<feature type="compositionally biased region" description="Polar residues" evidence="2">
    <location>
        <begin position="554"/>
        <end position="563"/>
    </location>
</feature>
<proteinExistence type="predicted"/>
<feature type="compositionally biased region" description="Polar residues" evidence="2">
    <location>
        <begin position="514"/>
        <end position="523"/>
    </location>
</feature>
<protein>
    <submittedName>
        <fullName evidence="3">Uncharacterized protein</fullName>
    </submittedName>
</protein>
<reference evidence="3" key="2">
    <citation type="submission" date="2022-10" db="EMBL/GenBank/DDBJ databases">
        <authorList>
            <consortium name="ENA_rothamsted_submissions"/>
            <consortium name="culmorum"/>
            <person name="King R."/>
        </authorList>
    </citation>
    <scope>NUCLEOTIDE SEQUENCE</scope>
</reference>